<dbReference type="EMBL" id="VOBR01000009">
    <property type="protein sequence ID" value="TWP51273.1"/>
    <property type="molecule type" value="Genomic_DNA"/>
</dbReference>
<dbReference type="CDD" id="cd04301">
    <property type="entry name" value="NAT_SF"/>
    <property type="match status" value="1"/>
</dbReference>
<dbReference type="Pfam" id="PF17668">
    <property type="entry name" value="Acetyltransf_17"/>
    <property type="match status" value="1"/>
</dbReference>
<evidence type="ECO:0000256" key="1">
    <source>
        <dbReference type="ARBA" id="ARBA00009213"/>
    </source>
</evidence>
<dbReference type="Pfam" id="PF13527">
    <property type="entry name" value="Acetyltransf_9"/>
    <property type="match status" value="1"/>
</dbReference>
<accession>A0A563EUE0</accession>
<keyword evidence="7" id="KW-1185">Reference proteome</keyword>
<proteinExistence type="inferred from homology"/>
<feature type="binding site" evidence="4">
    <location>
        <begin position="125"/>
        <end position="126"/>
    </location>
    <ligand>
        <name>acetyl-CoA</name>
        <dbReference type="ChEBI" id="CHEBI:57288"/>
    </ligand>
</feature>
<gene>
    <name evidence="6" type="ORF">FKR81_16830</name>
</gene>
<dbReference type="InterPro" id="IPR051554">
    <property type="entry name" value="Acetyltransferase_Eis"/>
</dbReference>
<feature type="binding site" evidence="4">
    <location>
        <begin position="88"/>
        <end position="90"/>
    </location>
    <ligand>
        <name>acetyl-CoA</name>
        <dbReference type="ChEBI" id="CHEBI:57288"/>
    </ligand>
</feature>
<dbReference type="Pfam" id="PF13530">
    <property type="entry name" value="SCP2_2"/>
    <property type="match status" value="1"/>
</dbReference>
<organism evidence="6 7">
    <name type="scientific">Lentzea tibetensis</name>
    <dbReference type="NCBI Taxonomy" id="2591470"/>
    <lineage>
        <taxon>Bacteria</taxon>
        <taxon>Bacillati</taxon>
        <taxon>Actinomycetota</taxon>
        <taxon>Actinomycetes</taxon>
        <taxon>Pseudonocardiales</taxon>
        <taxon>Pseudonocardiaceae</taxon>
        <taxon>Lentzea</taxon>
    </lineage>
</organism>
<dbReference type="PANTHER" id="PTHR37817:SF1">
    <property type="entry name" value="N-ACETYLTRANSFERASE EIS"/>
    <property type="match status" value="1"/>
</dbReference>
<evidence type="ECO:0000256" key="2">
    <source>
        <dbReference type="ARBA" id="ARBA00022679"/>
    </source>
</evidence>
<dbReference type="Gene3D" id="3.40.630.30">
    <property type="match status" value="2"/>
</dbReference>
<name>A0A563EUE0_9PSEU</name>
<evidence type="ECO:0000256" key="3">
    <source>
        <dbReference type="ARBA" id="ARBA00023315"/>
    </source>
</evidence>
<dbReference type="GO" id="GO:0030649">
    <property type="term" value="P:aminoglycoside antibiotic catabolic process"/>
    <property type="evidence" value="ECO:0007669"/>
    <property type="project" value="TreeGrafter"/>
</dbReference>
<feature type="active site" description="Proton donor" evidence="4">
    <location>
        <position position="130"/>
    </location>
</feature>
<dbReference type="InterPro" id="IPR016181">
    <property type="entry name" value="Acyl_CoA_acyltransferase"/>
</dbReference>
<dbReference type="PROSITE" id="PS51186">
    <property type="entry name" value="GNAT"/>
    <property type="match status" value="1"/>
</dbReference>
<evidence type="ECO:0000313" key="6">
    <source>
        <dbReference type="EMBL" id="TWP51273.1"/>
    </source>
</evidence>
<feature type="domain" description="N-acetyltransferase" evidence="5">
    <location>
        <begin position="10"/>
        <end position="154"/>
    </location>
</feature>
<keyword evidence="2 4" id="KW-0808">Transferase</keyword>
<evidence type="ECO:0000256" key="4">
    <source>
        <dbReference type="HAMAP-Rule" id="MF_01812"/>
    </source>
</evidence>
<dbReference type="PANTHER" id="PTHR37817">
    <property type="entry name" value="N-ACETYLTRANSFERASE EIS"/>
    <property type="match status" value="1"/>
</dbReference>
<sequence>MNVRMADSALSIRTLTDDDFPALGRVLAAAFQADFREDSVERDRKFLEADRSHGIFDGDELVGCGGILTREITLPGRLPTPTAAVTAVGVKPGHRRRGVASLLMKTQLHGLHEENREAFAILWASEGSIYGRFGYGALSSEMLMLDLPHRAPFHPWVRTGDARIREVTREEAMPVMEEIHDRVRRTRTGWLNRVEGSWLFHLGDEEHDRDGLTAYRYALHPQGYAVYRVKHDWQPRGPQNELHVREIVAETDEAYAALYRHLLDMDLAGEVKFFTSSDDPILHMITNPRQASRARADALWTRIVDIDRALPQRRYLSDVDYVLDVTDDLCPWNSGSWRFTTKAGEATVLRTTDSPDVSLDIAALGSVFLGGVRLTVLARAQRVREHTPGAVDALSAAFLGDRDPHCPEVF</sequence>
<keyword evidence="3 4" id="KW-0012">Acyltransferase</keyword>
<comment type="subunit">
    <text evidence="4">Homohexamer; trimer of dimers.</text>
</comment>
<dbReference type="SUPFAM" id="SSF55729">
    <property type="entry name" value="Acyl-CoA N-acyltransferases (Nat)"/>
    <property type="match status" value="1"/>
</dbReference>
<dbReference type="SUPFAM" id="SSF55718">
    <property type="entry name" value="SCP-like"/>
    <property type="match status" value="1"/>
</dbReference>
<dbReference type="GO" id="GO:0034069">
    <property type="term" value="F:aminoglycoside N-acetyltransferase activity"/>
    <property type="evidence" value="ECO:0007669"/>
    <property type="project" value="TreeGrafter"/>
</dbReference>
<protein>
    <submittedName>
        <fullName evidence="6">GNAT family N-acetyltransferase</fullName>
    </submittedName>
</protein>
<dbReference type="InterPro" id="IPR041380">
    <property type="entry name" value="Acetyltransf_17"/>
</dbReference>
<reference evidence="6 7" key="1">
    <citation type="submission" date="2019-07" db="EMBL/GenBank/DDBJ databases">
        <title>Lentzea xizangensis sp. nov., isolated from Qinghai-Tibetan Plateau Soils.</title>
        <authorList>
            <person name="Huang J."/>
        </authorList>
    </citation>
    <scope>NUCLEOTIDE SEQUENCE [LARGE SCALE GENOMIC DNA]</scope>
    <source>
        <strain evidence="6 7">FXJ1.1311</strain>
    </source>
</reference>
<dbReference type="Gene3D" id="3.30.1050.10">
    <property type="entry name" value="SCP2 sterol-binding domain"/>
    <property type="match status" value="1"/>
</dbReference>
<dbReference type="InterPro" id="IPR025559">
    <property type="entry name" value="Eis_dom"/>
</dbReference>
<comment type="similarity">
    <text evidence="1 4">Belongs to the acetyltransferase Eis family.</text>
</comment>
<dbReference type="HAMAP" id="MF_01812">
    <property type="entry name" value="Eis"/>
    <property type="match status" value="1"/>
</dbReference>
<dbReference type="InterPro" id="IPR000182">
    <property type="entry name" value="GNAT_dom"/>
</dbReference>
<dbReference type="NCBIfam" id="NF002367">
    <property type="entry name" value="PRK01346.1-4"/>
    <property type="match status" value="1"/>
</dbReference>
<comment type="caution">
    <text evidence="6">The sequence shown here is derived from an EMBL/GenBank/DDBJ whole genome shotgun (WGS) entry which is preliminary data.</text>
</comment>
<feature type="binding site" evidence="4">
    <location>
        <begin position="96"/>
        <end position="101"/>
    </location>
    <ligand>
        <name>acetyl-CoA</name>
        <dbReference type="ChEBI" id="CHEBI:57288"/>
    </ligand>
</feature>
<dbReference type="InterPro" id="IPR036527">
    <property type="entry name" value="SCP2_sterol-bd_dom_sf"/>
</dbReference>
<dbReference type="AlphaFoldDB" id="A0A563EUE0"/>
<dbReference type="OrthoDB" id="8399956at2"/>
<evidence type="ECO:0000313" key="7">
    <source>
        <dbReference type="Proteomes" id="UP000316639"/>
    </source>
</evidence>
<feature type="active site" description="Proton acceptor; via carboxylate" evidence="4">
    <location>
        <position position="410"/>
    </location>
</feature>
<dbReference type="InterPro" id="IPR022902">
    <property type="entry name" value="NAcTrfase_Eis"/>
</dbReference>
<dbReference type="Proteomes" id="UP000316639">
    <property type="component" value="Unassembled WGS sequence"/>
</dbReference>
<evidence type="ECO:0000259" key="5">
    <source>
        <dbReference type="PROSITE" id="PS51186"/>
    </source>
</evidence>